<name>A0A7C9DCM7_OPUST</name>
<dbReference type="AlphaFoldDB" id="A0A7C9DCM7"/>
<reference evidence="1" key="2">
    <citation type="submission" date="2020-07" db="EMBL/GenBank/DDBJ databases">
        <authorList>
            <person name="Vera ALvarez R."/>
            <person name="Arias-Moreno D.M."/>
            <person name="Jimenez-Jacinto V."/>
            <person name="Jimenez-Bremont J.F."/>
            <person name="Swaminathan K."/>
            <person name="Moose S.P."/>
            <person name="Guerrero-Gonzalez M.L."/>
            <person name="Marino-Ramirez L."/>
            <person name="Landsman D."/>
            <person name="Rodriguez-Kessler M."/>
            <person name="Delgado-Sanchez P."/>
        </authorList>
    </citation>
    <scope>NUCLEOTIDE SEQUENCE</scope>
    <source>
        <tissue evidence="1">Cladode</tissue>
    </source>
</reference>
<reference evidence="1" key="1">
    <citation type="journal article" date="2013" name="J. Plant Res.">
        <title>Effect of fungi and light on seed germination of three Opuntia species from semiarid lands of central Mexico.</title>
        <authorList>
            <person name="Delgado-Sanchez P."/>
            <person name="Jimenez-Bremont J.F."/>
            <person name="Guerrero-Gonzalez Mde L."/>
            <person name="Flores J."/>
        </authorList>
    </citation>
    <scope>NUCLEOTIDE SEQUENCE</scope>
    <source>
        <tissue evidence="1">Cladode</tissue>
    </source>
</reference>
<evidence type="ECO:0000313" key="1">
    <source>
        <dbReference type="EMBL" id="MBA4638866.1"/>
    </source>
</evidence>
<sequence length="99" mass="11749">MDLGFAQVGCLFMRLLIWIASRNLQRLQSPMVPSKADICWSSLISFSIFTYLEFFFLGHGFTRYLIFFHYYLVRVELLLIYKKIKKIITSLEVLDSRLN</sequence>
<accession>A0A7C9DCM7</accession>
<proteinExistence type="predicted"/>
<protein>
    <submittedName>
        <fullName evidence="1">Uncharacterized protein</fullName>
    </submittedName>
</protein>
<organism evidence="1">
    <name type="scientific">Opuntia streptacantha</name>
    <name type="common">Prickly pear cactus</name>
    <name type="synonym">Opuntia cardona</name>
    <dbReference type="NCBI Taxonomy" id="393608"/>
    <lineage>
        <taxon>Eukaryota</taxon>
        <taxon>Viridiplantae</taxon>
        <taxon>Streptophyta</taxon>
        <taxon>Embryophyta</taxon>
        <taxon>Tracheophyta</taxon>
        <taxon>Spermatophyta</taxon>
        <taxon>Magnoliopsida</taxon>
        <taxon>eudicotyledons</taxon>
        <taxon>Gunneridae</taxon>
        <taxon>Pentapetalae</taxon>
        <taxon>Caryophyllales</taxon>
        <taxon>Cactineae</taxon>
        <taxon>Cactaceae</taxon>
        <taxon>Opuntioideae</taxon>
        <taxon>Opuntia</taxon>
    </lineage>
</organism>
<dbReference type="EMBL" id="GISG01111053">
    <property type="protein sequence ID" value="MBA4638866.1"/>
    <property type="molecule type" value="Transcribed_RNA"/>
</dbReference>